<evidence type="ECO:0000313" key="3">
    <source>
        <dbReference type="Proteomes" id="UP000821866"/>
    </source>
</evidence>
<dbReference type="Pfam" id="PF22824">
    <property type="entry name" value="THAP9_C"/>
    <property type="match status" value="1"/>
</dbReference>
<evidence type="ECO:0000313" key="2">
    <source>
        <dbReference type="EMBL" id="KAH8025990.1"/>
    </source>
</evidence>
<proteinExistence type="predicted"/>
<dbReference type="Proteomes" id="UP000821866">
    <property type="component" value="Unassembled WGS sequence"/>
</dbReference>
<dbReference type="AlphaFoldDB" id="A0A9J6DVI6"/>
<accession>A0A9J6DVI6</accession>
<dbReference type="VEuPathDB" id="VectorBase:LOC119168446"/>
<reference evidence="2" key="2">
    <citation type="submission" date="2021-09" db="EMBL/GenBank/DDBJ databases">
        <authorList>
            <person name="Jia N."/>
            <person name="Wang J."/>
            <person name="Shi W."/>
            <person name="Du L."/>
            <person name="Sun Y."/>
            <person name="Zhan W."/>
            <person name="Jiang J."/>
            <person name="Wang Q."/>
            <person name="Zhang B."/>
            <person name="Ji P."/>
            <person name="Sakyi L.B."/>
            <person name="Cui X."/>
            <person name="Yuan T."/>
            <person name="Jiang B."/>
            <person name="Yang W."/>
            <person name="Lam T.T.-Y."/>
            <person name="Chang Q."/>
            <person name="Ding S."/>
            <person name="Wang X."/>
            <person name="Zhu J."/>
            <person name="Ruan X."/>
            <person name="Zhao L."/>
            <person name="Wei J."/>
            <person name="Que T."/>
            <person name="Du C."/>
            <person name="Cheng J."/>
            <person name="Dai P."/>
            <person name="Han X."/>
            <person name="Huang E."/>
            <person name="Gao Y."/>
            <person name="Liu J."/>
            <person name="Shao H."/>
            <person name="Ye R."/>
            <person name="Li L."/>
            <person name="Wei W."/>
            <person name="Wang X."/>
            <person name="Wang C."/>
            <person name="Huo Q."/>
            <person name="Li W."/>
            <person name="Guo W."/>
            <person name="Chen H."/>
            <person name="Chen S."/>
            <person name="Zhou L."/>
            <person name="Zhou L."/>
            <person name="Ni X."/>
            <person name="Tian J."/>
            <person name="Zhou Y."/>
            <person name="Sheng Y."/>
            <person name="Liu T."/>
            <person name="Pan Y."/>
            <person name="Xia L."/>
            <person name="Li J."/>
            <person name="Zhao F."/>
            <person name="Cao W."/>
        </authorList>
    </citation>
    <scope>NUCLEOTIDE SEQUENCE</scope>
    <source>
        <strain evidence="2">Rmic-2018</strain>
        <tissue evidence="2">Larvae</tissue>
    </source>
</reference>
<feature type="domain" description="DNA transposase THAP9 C-terminal" evidence="1">
    <location>
        <begin position="144"/>
        <end position="272"/>
    </location>
</feature>
<dbReference type="PANTHER" id="PTHR47577:SF2">
    <property type="entry name" value="THAP DOMAIN CONTAINING 9"/>
    <property type="match status" value="1"/>
</dbReference>
<protein>
    <recommendedName>
        <fullName evidence="1">DNA transposase THAP9 C-terminal domain-containing protein</fullName>
    </recommendedName>
</protein>
<sequence>MGWFRAHSAKYACLLRRQLHQQTREVVWEDVPLVAEHSYAVLDTPKTLKRKLDAFTDSAATVKRKLKLSLERERRLRRKVSSFNEIIDDLKHKQLISEDASAMLESQFCSNDELDMATAKRSGTQDLMQGIDLPDESELDVIVEDLPALSPYLGNVVGYIAGFVCRMVKRKIPCAVCYSATIAETCGSALLNIKNRGGLSKPSSSTTYICQLTEKAVRLQEKVHDGGLPKKNAADTVTAKVMAELSGVLSTNKLYPELHGHMFESAVDSNHFRICTRGLPFRALV</sequence>
<reference evidence="2" key="1">
    <citation type="journal article" date="2020" name="Cell">
        <title>Large-Scale Comparative Analyses of Tick Genomes Elucidate Their Genetic Diversity and Vector Capacities.</title>
        <authorList>
            <consortium name="Tick Genome and Microbiome Consortium (TIGMIC)"/>
            <person name="Jia N."/>
            <person name="Wang J."/>
            <person name="Shi W."/>
            <person name="Du L."/>
            <person name="Sun Y."/>
            <person name="Zhan W."/>
            <person name="Jiang J.F."/>
            <person name="Wang Q."/>
            <person name="Zhang B."/>
            <person name="Ji P."/>
            <person name="Bell-Sakyi L."/>
            <person name="Cui X.M."/>
            <person name="Yuan T.T."/>
            <person name="Jiang B.G."/>
            <person name="Yang W.F."/>
            <person name="Lam T.T."/>
            <person name="Chang Q.C."/>
            <person name="Ding S.J."/>
            <person name="Wang X.J."/>
            <person name="Zhu J.G."/>
            <person name="Ruan X.D."/>
            <person name="Zhao L."/>
            <person name="Wei J.T."/>
            <person name="Ye R.Z."/>
            <person name="Que T.C."/>
            <person name="Du C.H."/>
            <person name="Zhou Y.H."/>
            <person name="Cheng J.X."/>
            <person name="Dai P.F."/>
            <person name="Guo W.B."/>
            <person name="Han X.H."/>
            <person name="Huang E.J."/>
            <person name="Li L.F."/>
            <person name="Wei W."/>
            <person name="Gao Y.C."/>
            <person name="Liu J.Z."/>
            <person name="Shao H.Z."/>
            <person name="Wang X."/>
            <person name="Wang C.C."/>
            <person name="Yang T.C."/>
            <person name="Huo Q.B."/>
            <person name="Li W."/>
            <person name="Chen H.Y."/>
            <person name="Chen S.E."/>
            <person name="Zhou L.G."/>
            <person name="Ni X.B."/>
            <person name="Tian J.H."/>
            <person name="Sheng Y."/>
            <person name="Liu T."/>
            <person name="Pan Y.S."/>
            <person name="Xia L.Y."/>
            <person name="Li J."/>
            <person name="Zhao F."/>
            <person name="Cao W.C."/>
        </authorList>
    </citation>
    <scope>NUCLEOTIDE SEQUENCE</scope>
    <source>
        <strain evidence="2">Rmic-2018</strain>
    </source>
</reference>
<dbReference type="EMBL" id="JABSTU010000007">
    <property type="protein sequence ID" value="KAH8025990.1"/>
    <property type="molecule type" value="Genomic_DNA"/>
</dbReference>
<name>A0A9J6DVI6_RHIMP</name>
<dbReference type="InterPro" id="IPR055035">
    <property type="entry name" value="THAP9_C"/>
</dbReference>
<dbReference type="PANTHER" id="PTHR47577">
    <property type="entry name" value="THAP DOMAIN-CONTAINING PROTEIN 6"/>
    <property type="match status" value="1"/>
</dbReference>
<evidence type="ECO:0000259" key="1">
    <source>
        <dbReference type="Pfam" id="PF22824"/>
    </source>
</evidence>
<organism evidence="2 3">
    <name type="scientific">Rhipicephalus microplus</name>
    <name type="common">Cattle tick</name>
    <name type="synonym">Boophilus microplus</name>
    <dbReference type="NCBI Taxonomy" id="6941"/>
    <lineage>
        <taxon>Eukaryota</taxon>
        <taxon>Metazoa</taxon>
        <taxon>Ecdysozoa</taxon>
        <taxon>Arthropoda</taxon>
        <taxon>Chelicerata</taxon>
        <taxon>Arachnida</taxon>
        <taxon>Acari</taxon>
        <taxon>Parasitiformes</taxon>
        <taxon>Ixodida</taxon>
        <taxon>Ixodoidea</taxon>
        <taxon>Ixodidae</taxon>
        <taxon>Rhipicephalinae</taxon>
        <taxon>Rhipicephalus</taxon>
        <taxon>Boophilus</taxon>
    </lineage>
</organism>
<keyword evidence="3" id="KW-1185">Reference proteome</keyword>
<gene>
    <name evidence="2" type="ORF">HPB51_015339</name>
</gene>
<comment type="caution">
    <text evidence="2">The sequence shown here is derived from an EMBL/GenBank/DDBJ whole genome shotgun (WGS) entry which is preliminary data.</text>
</comment>